<accession>A0A316TQU4</accession>
<dbReference type="OrthoDB" id="9802683at2"/>
<proteinExistence type="predicted"/>
<name>A0A316TQU4_9ACTN</name>
<evidence type="ECO:0008006" key="5">
    <source>
        <dbReference type="Google" id="ProtNLM"/>
    </source>
</evidence>
<evidence type="ECO:0000313" key="3">
    <source>
        <dbReference type="EMBL" id="PWN04614.1"/>
    </source>
</evidence>
<dbReference type="EMBL" id="QGDD01000001">
    <property type="protein sequence ID" value="PWN04614.1"/>
    <property type="molecule type" value="Genomic_DNA"/>
</dbReference>
<evidence type="ECO:0000256" key="2">
    <source>
        <dbReference type="SAM" id="SignalP"/>
    </source>
</evidence>
<keyword evidence="2" id="KW-0732">Signal</keyword>
<dbReference type="Pfam" id="PF17164">
    <property type="entry name" value="DUF5122"/>
    <property type="match status" value="1"/>
</dbReference>
<comment type="caution">
    <text evidence="3">The sequence shown here is derived from an EMBL/GenBank/DDBJ whole genome shotgun (WGS) entry which is preliminary data.</text>
</comment>
<organism evidence="3 4">
    <name type="scientific">Nocardioides silvaticus</name>
    <dbReference type="NCBI Taxonomy" id="2201891"/>
    <lineage>
        <taxon>Bacteria</taxon>
        <taxon>Bacillati</taxon>
        <taxon>Actinomycetota</taxon>
        <taxon>Actinomycetes</taxon>
        <taxon>Propionibacteriales</taxon>
        <taxon>Nocardioidaceae</taxon>
        <taxon>Nocardioides</taxon>
    </lineage>
</organism>
<dbReference type="RefSeq" id="WP_109692118.1">
    <property type="nucleotide sequence ID" value="NZ_QGDD01000001.1"/>
</dbReference>
<dbReference type="SUPFAM" id="SSF63825">
    <property type="entry name" value="YWTD domain"/>
    <property type="match status" value="1"/>
</dbReference>
<feature type="chain" id="PRO_5038488668" description="Tachylectin 2 domain-containing protein" evidence="2">
    <location>
        <begin position="26"/>
        <end position="653"/>
    </location>
</feature>
<dbReference type="Proteomes" id="UP000245507">
    <property type="component" value="Unassembled WGS sequence"/>
</dbReference>
<reference evidence="3 4" key="1">
    <citation type="submission" date="2018-05" db="EMBL/GenBank/DDBJ databases">
        <title>Nocardioides silvaticus genome.</title>
        <authorList>
            <person name="Li C."/>
            <person name="Wang G."/>
        </authorList>
    </citation>
    <scope>NUCLEOTIDE SEQUENCE [LARGE SCALE GENOMIC DNA]</scope>
    <source>
        <strain evidence="3 4">CCTCC AB 2018079</strain>
    </source>
</reference>
<dbReference type="Gene3D" id="2.80.10.50">
    <property type="match status" value="1"/>
</dbReference>
<dbReference type="AlphaFoldDB" id="A0A316TQU4"/>
<dbReference type="InterPro" id="IPR013431">
    <property type="entry name" value="Delta_60_rpt"/>
</dbReference>
<feature type="signal peptide" evidence="2">
    <location>
        <begin position="1"/>
        <end position="25"/>
    </location>
</feature>
<feature type="region of interest" description="Disordered" evidence="1">
    <location>
        <begin position="353"/>
        <end position="378"/>
    </location>
</feature>
<protein>
    <recommendedName>
        <fullName evidence="5">Tachylectin 2 domain-containing protein</fullName>
    </recommendedName>
</protein>
<keyword evidence="4" id="KW-1185">Reference proteome</keyword>
<evidence type="ECO:0000313" key="4">
    <source>
        <dbReference type="Proteomes" id="UP000245507"/>
    </source>
</evidence>
<sequence>MTRRRYGAAVAAAVLALGLAVGVGAPAPARQDVVVSPTPEAKHPRVFDGRIYSIASAGPKVLVGGTFTTIRNNAFDAAKIQQPRLFRFDTSTGLIDESFRPRINGDVEAVTYTADGTSILIAGSFTKVNGRPVERIARLTLDGTLVTSFQARASRPVKDFALVGNRLYVGGEFGKFNGKEIRGLVAINATTGALVPSFTLPLARSRDRFPPYVQELDVSPNGRWLVIGGNFRKVGRAERTQVAVIDLAGAKARVAPWSTRRFVGDCAKSYEDTYIRGIDISPDNKFFVVNTTGAYIGYDRMCDSTSRWELPPGSSGSGRQPTWVNHTGGDTFWAVEVTESAVYVGGHMRWLNNPRPSPEPKGDNDGPGAVSRPGIAALDPWSGVPLSWNPGRDRGRGVEALHATDDYLMVGSDTPYFAGQLRQRLALLPVTGGRPNPAPQQLRLPVRLFLVVGDSVRSMRFDGTAFGPATTVSGPATDGVDWSGNRDGFVQHGRLSHFGRGKAFWRRSFTAGTVGQSETNLSASVGYVDHDRDITPFDQPYGVAETRTAAFTDGRVLYTKSGDSRLFHRGYSLESGILGGFESVVSTKDWRGARSMEMVGDDLYVAWKDDRLYRFAAPGGRPRWSTRTVVDDGAVSGVPWAQTEGLWAVAVSP</sequence>
<gene>
    <name evidence="3" type="ORF">DJ010_03020</name>
</gene>
<evidence type="ECO:0000256" key="1">
    <source>
        <dbReference type="SAM" id="MobiDB-lite"/>
    </source>
</evidence>